<evidence type="ECO:0000256" key="4">
    <source>
        <dbReference type="ARBA" id="ARBA00022792"/>
    </source>
</evidence>
<keyword evidence="3" id="KW-0812">Transmembrane</keyword>
<dbReference type="PANTHER" id="PTHR28202">
    <property type="entry name" value="ASSEMBLY FACTOR CBP4"/>
    <property type="match status" value="1"/>
</dbReference>
<dbReference type="RefSeq" id="XP_013325014.1">
    <property type="nucleotide sequence ID" value="XM_013469560.1"/>
</dbReference>
<evidence type="ECO:0000256" key="1">
    <source>
        <dbReference type="ARBA" id="ARBA00004434"/>
    </source>
</evidence>
<protein>
    <recommendedName>
        <fullName evidence="10 11">Cytochrome b mRNA-processing protein 4</fullName>
    </recommendedName>
</protein>
<dbReference type="PANTHER" id="PTHR28202:SF1">
    <property type="entry name" value="ASSEMBLY FACTOR CBP4"/>
    <property type="match status" value="1"/>
</dbReference>
<evidence type="ECO:0000313" key="14">
    <source>
        <dbReference type="Proteomes" id="UP000053958"/>
    </source>
</evidence>
<keyword evidence="5" id="KW-1133">Transmembrane helix</keyword>
<evidence type="ECO:0000256" key="7">
    <source>
        <dbReference type="ARBA" id="ARBA00023136"/>
    </source>
</evidence>
<keyword evidence="8 11" id="KW-0143">Chaperone</keyword>
<name>A0A0F4YJC9_RASE3</name>
<dbReference type="GeneID" id="25319914"/>
<proteinExistence type="inferred from homology"/>
<comment type="caution">
    <text evidence="13">The sequence shown here is derived from an EMBL/GenBank/DDBJ whole genome shotgun (WGS) entry which is preliminary data.</text>
</comment>
<evidence type="ECO:0000256" key="11">
    <source>
        <dbReference type="RuleBase" id="RU368005"/>
    </source>
</evidence>
<evidence type="ECO:0000256" key="5">
    <source>
        <dbReference type="ARBA" id="ARBA00022989"/>
    </source>
</evidence>
<dbReference type="AlphaFoldDB" id="A0A0F4YJC9"/>
<evidence type="ECO:0000256" key="2">
    <source>
        <dbReference type="ARBA" id="ARBA00006780"/>
    </source>
</evidence>
<comment type="function">
    <text evidence="9 11">Essential for the assembly of ubiquinol-cytochrome c reductase. It has a direct effect on the correct occurrence of the Rieske protein, core 4, core 5 and apocytochrome b.</text>
</comment>
<evidence type="ECO:0000313" key="13">
    <source>
        <dbReference type="EMBL" id="KKA18402.1"/>
    </source>
</evidence>
<dbReference type="Proteomes" id="UP000053958">
    <property type="component" value="Unassembled WGS sequence"/>
</dbReference>
<dbReference type="OrthoDB" id="5576752at2759"/>
<dbReference type="GO" id="GO:0005743">
    <property type="term" value="C:mitochondrial inner membrane"/>
    <property type="evidence" value="ECO:0007669"/>
    <property type="project" value="UniProtKB-SubCell"/>
</dbReference>
<dbReference type="GO" id="GO:0034551">
    <property type="term" value="P:mitochondrial respiratory chain complex III assembly"/>
    <property type="evidence" value="ECO:0007669"/>
    <property type="project" value="TreeGrafter"/>
</dbReference>
<dbReference type="InterPro" id="IPR012420">
    <property type="entry name" value="Cbp4"/>
</dbReference>
<evidence type="ECO:0000256" key="12">
    <source>
        <dbReference type="SAM" id="MobiDB-lite"/>
    </source>
</evidence>
<gene>
    <name evidence="13" type="ORF">T310_7644</name>
</gene>
<organism evidence="13 14">
    <name type="scientific">Rasamsonia emersonii (strain ATCC 16479 / CBS 393.64 / IMI 116815)</name>
    <dbReference type="NCBI Taxonomy" id="1408163"/>
    <lineage>
        <taxon>Eukaryota</taxon>
        <taxon>Fungi</taxon>
        <taxon>Dikarya</taxon>
        <taxon>Ascomycota</taxon>
        <taxon>Pezizomycotina</taxon>
        <taxon>Eurotiomycetes</taxon>
        <taxon>Eurotiomycetidae</taxon>
        <taxon>Eurotiales</taxon>
        <taxon>Trichocomaceae</taxon>
        <taxon>Rasamsonia</taxon>
    </lineage>
</organism>
<keyword evidence="14" id="KW-1185">Reference proteome</keyword>
<feature type="compositionally biased region" description="Basic and acidic residues" evidence="12">
    <location>
        <begin position="97"/>
        <end position="116"/>
    </location>
</feature>
<evidence type="ECO:0000256" key="8">
    <source>
        <dbReference type="ARBA" id="ARBA00023186"/>
    </source>
</evidence>
<feature type="region of interest" description="Disordered" evidence="12">
    <location>
        <begin position="87"/>
        <end position="116"/>
    </location>
</feature>
<accession>A0A0F4YJC9</accession>
<reference evidence="13 14" key="1">
    <citation type="submission" date="2015-04" db="EMBL/GenBank/DDBJ databases">
        <authorList>
            <person name="Heijne W.H."/>
            <person name="Fedorova N.D."/>
            <person name="Nierman W.C."/>
            <person name="Vollebregt A.W."/>
            <person name="Zhao Z."/>
            <person name="Wu L."/>
            <person name="Kumar M."/>
            <person name="Stam H."/>
            <person name="van den Berg M.A."/>
            <person name="Pel H.J."/>
        </authorList>
    </citation>
    <scope>NUCLEOTIDE SEQUENCE [LARGE SCALE GENOMIC DNA]</scope>
    <source>
        <strain evidence="13 14">CBS 393.64</strain>
    </source>
</reference>
<sequence length="116" mass="13902">MTRLGTWLKMLGVGTVISVGGPMFVQYIRPSEEELFKKYNPELQKKSLENRERREKEFDDYVNKLKEWSKSDKSIWFAAKEEEARRRAAMESQASRANEEERIQREEMRRELQGRN</sequence>
<dbReference type="EMBL" id="LASV01000459">
    <property type="protein sequence ID" value="KKA18402.1"/>
    <property type="molecule type" value="Genomic_DNA"/>
</dbReference>
<evidence type="ECO:0000256" key="10">
    <source>
        <dbReference type="ARBA" id="ARBA00031521"/>
    </source>
</evidence>
<evidence type="ECO:0000256" key="6">
    <source>
        <dbReference type="ARBA" id="ARBA00023128"/>
    </source>
</evidence>
<comment type="subcellular location">
    <subcellularLocation>
        <location evidence="1 11">Mitochondrion inner membrane</location>
        <topology evidence="1 11">Single-pass membrane protein</topology>
    </subcellularLocation>
</comment>
<keyword evidence="4 11" id="KW-0999">Mitochondrion inner membrane</keyword>
<evidence type="ECO:0000256" key="3">
    <source>
        <dbReference type="ARBA" id="ARBA00022692"/>
    </source>
</evidence>
<keyword evidence="6 11" id="KW-0496">Mitochondrion</keyword>
<comment type="similarity">
    <text evidence="2 11">Belongs to the CBP4 family.</text>
</comment>
<dbReference type="Pfam" id="PF07960">
    <property type="entry name" value="CBP4"/>
    <property type="match status" value="1"/>
</dbReference>
<keyword evidence="7" id="KW-0472">Membrane</keyword>
<evidence type="ECO:0000256" key="9">
    <source>
        <dbReference type="ARBA" id="ARBA00025413"/>
    </source>
</evidence>